<protein>
    <submittedName>
        <fullName evidence="1">Uncharacterized protein</fullName>
    </submittedName>
</protein>
<reference evidence="1" key="1">
    <citation type="submission" date="2021-10" db="EMBL/GenBank/DDBJ databases">
        <title>Tropical sea cucumber genome reveals ecological adaptation and Cuvierian tubules defense mechanism.</title>
        <authorList>
            <person name="Chen T."/>
        </authorList>
    </citation>
    <scope>NUCLEOTIDE SEQUENCE</scope>
    <source>
        <strain evidence="1">Nanhai2018</strain>
        <tissue evidence="1">Muscle</tissue>
    </source>
</reference>
<accession>A0A9Q1BS23</accession>
<name>A0A9Q1BS23_HOLLE</name>
<dbReference type="OrthoDB" id="10021899at2759"/>
<gene>
    <name evidence="1" type="ORF">HOLleu_24856</name>
</gene>
<sequence length="124" mass="13562">MVSIEYSAHNYNQFFVLQFSVRGAGRIVKGARVGIGAAVDPDLGDAEWDVQYEEAGDVQRTITGGSFTCNNQRTCRAINNYGPYRVTNLAVKNINRDHRTFDLVFSAPGADLMDGTGKGTKNVL</sequence>
<keyword evidence="2" id="KW-1185">Reference proteome</keyword>
<proteinExistence type="predicted"/>
<dbReference type="AlphaFoldDB" id="A0A9Q1BS23"/>
<evidence type="ECO:0000313" key="1">
    <source>
        <dbReference type="EMBL" id="KAJ8031610.1"/>
    </source>
</evidence>
<comment type="caution">
    <text evidence="1">The sequence shown here is derived from an EMBL/GenBank/DDBJ whole genome shotgun (WGS) entry which is preliminary data.</text>
</comment>
<dbReference type="EMBL" id="JAIZAY010000012">
    <property type="protein sequence ID" value="KAJ8031610.1"/>
    <property type="molecule type" value="Genomic_DNA"/>
</dbReference>
<evidence type="ECO:0000313" key="2">
    <source>
        <dbReference type="Proteomes" id="UP001152320"/>
    </source>
</evidence>
<dbReference type="Proteomes" id="UP001152320">
    <property type="component" value="Chromosome 12"/>
</dbReference>
<organism evidence="1 2">
    <name type="scientific">Holothuria leucospilota</name>
    <name type="common">Black long sea cucumber</name>
    <name type="synonym">Mertensiothuria leucospilota</name>
    <dbReference type="NCBI Taxonomy" id="206669"/>
    <lineage>
        <taxon>Eukaryota</taxon>
        <taxon>Metazoa</taxon>
        <taxon>Echinodermata</taxon>
        <taxon>Eleutherozoa</taxon>
        <taxon>Echinozoa</taxon>
        <taxon>Holothuroidea</taxon>
        <taxon>Aspidochirotacea</taxon>
        <taxon>Aspidochirotida</taxon>
        <taxon>Holothuriidae</taxon>
        <taxon>Holothuria</taxon>
    </lineage>
</organism>